<evidence type="ECO:0008006" key="4">
    <source>
        <dbReference type="Google" id="ProtNLM"/>
    </source>
</evidence>
<sequence>MAPGPSPTSQIDDFFLEGLGQGDAAATDDIDWSMIEPLSPTPPSPMRHGTSQTTQVASDNIDPALAESNNVLMAPGPSPTSQIDDFFMEELGQGDPAASDDIDWSMIGPLSTTPPSSMHNSFDVQGSQSPPRSMSPNEGSQTIPNDCEGDSLRCYEHGCNGRKFSSRSNLRRHRVEKSKMRPSCKCPICGAVFKSGDTLMVASAQYPDVTRHDAAADGASYTRSLSAN</sequence>
<accession>A0A0F4G6U2</accession>
<feature type="compositionally biased region" description="Polar residues" evidence="1">
    <location>
        <begin position="111"/>
        <end position="144"/>
    </location>
</feature>
<feature type="compositionally biased region" description="Polar residues" evidence="1">
    <location>
        <begin position="49"/>
        <end position="58"/>
    </location>
</feature>
<gene>
    <name evidence="2" type="ORF">TI39_contig4417g00006</name>
</gene>
<name>A0A0F4G6U2_9PEZI</name>
<feature type="region of interest" description="Disordered" evidence="1">
    <location>
        <begin position="111"/>
        <end position="145"/>
    </location>
</feature>
<protein>
    <recommendedName>
        <fullName evidence="4">C2H2-type domain-containing protein</fullName>
    </recommendedName>
</protein>
<keyword evidence="3" id="KW-1185">Reference proteome</keyword>
<dbReference type="Gene3D" id="3.30.160.60">
    <property type="entry name" value="Classic Zinc Finger"/>
    <property type="match status" value="1"/>
</dbReference>
<proteinExistence type="predicted"/>
<dbReference type="AlphaFoldDB" id="A0A0F4G6U2"/>
<comment type="caution">
    <text evidence="2">The sequence shown here is derived from an EMBL/GenBank/DDBJ whole genome shotgun (WGS) entry which is preliminary data.</text>
</comment>
<evidence type="ECO:0000313" key="2">
    <source>
        <dbReference type="EMBL" id="KJX93086.1"/>
    </source>
</evidence>
<evidence type="ECO:0000256" key="1">
    <source>
        <dbReference type="SAM" id="MobiDB-lite"/>
    </source>
</evidence>
<evidence type="ECO:0000313" key="3">
    <source>
        <dbReference type="Proteomes" id="UP000033647"/>
    </source>
</evidence>
<dbReference type="Proteomes" id="UP000033647">
    <property type="component" value="Unassembled WGS sequence"/>
</dbReference>
<dbReference type="EMBL" id="LAFY01004376">
    <property type="protein sequence ID" value="KJX93086.1"/>
    <property type="molecule type" value="Genomic_DNA"/>
</dbReference>
<reference evidence="2 3" key="1">
    <citation type="submission" date="2015-03" db="EMBL/GenBank/DDBJ databases">
        <title>RNA-seq based gene annotation and comparative genomics of four Zymoseptoria species reveal species-specific pathogenicity related genes and transposable element activity.</title>
        <authorList>
            <person name="Grandaubert J."/>
            <person name="Bhattacharyya A."/>
            <person name="Stukenbrock E.H."/>
        </authorList>
    </citation>
    <scope>NUCLEOTIDE SEQUENCE [LARGE SCALE GENOMIC DNA]</scope>
    <source>
        <strain evidence="2 3">Zb18110</strain>
    </source>
</reference>
<organism evidence="2 3">
    <name type="scientific">Zymoseptoria brevis</name>
    <dbReference type="NCBI Taxonomy" id="1047168"/>
    <lineage>
        <taxon>Eukaryota</taxon>
        <taxon>Fungi</taxon>
        <taxon>Dikarya</taxon>
        <taxon>Ascomycota</taxon>
        <taxon>Pezizomycotina</taxon>
        <taxon>Dothideomycetes</taxon>
        <taxon>Dothideomycetidae</taxon>
        <taxon>Mycosphaerellales</taxon>
        <taxon>Mycosphaerellaceae</taxon>
        <taxon>Zymoseptoria</taxon>
    </lineage>
</organism>
<dbReference type="OrthoDB" id="5366256at2759"/>
<feature type="region of interest" description="Disordered" evidence="1">
    <location>
        <begin position="1"/>
        <end position="63"/>
    </location>
</feature>